<protein>
    <recommendedName>
        <fullName evidence="3">M23ase beta-sheet core domain-containing protein</fullName>
    </recommendedName>
</protein>
<feature type="domain" description="M23ase beta-sheet core" evidence="3">
    <location>
        <begin position="278"/>
        <end position="371"/>
    </location>
</feature>
<feature type="coiled-coil region" evidence="1">
    <location>
        <begin position="30"/>
        <end position="99"/>
    </location>
</feature>
<feature type="chain" id="PRO_5002097182" description="M23ase beta-sheet core domain-containing protein" evidence="2">
    <location>
        <begin position="23"/>
        <end position="387"/>
    </location>
</feature>
<evidence type="ECO:0000256" key="2">
    <source>
        <dbReference type="SAM" id="SignalP"/>
    </source>
</evidence>
<dbReference type="RefSeq" id="WP_008736288.1">
    <property type="nucleotide sequence ID" value="NZ_CP004387.1"/>
</dbReference>
<evidence type="ECO:0000313" key="4">
    <source>
        <dbReference type="EMBL" id="AJD46719.1"/>
    </source>
</evidence>
<dbReference type="Gene3D" id="2.70.70.10">
    <property type="entry name" value="Glucose Permease (Domain IIA)"/>
    <property type="match status" value="1"/>
</dbReference>
<organism evidence="4 5">
    <name type="scientific">Isoalcanivorax pacificus W11-5</name>
    <dbReference type="NCBI Taxonomy" id="391936"/>
    <lineage>
        <taxon>Bacteria</taxon>
        <taxon>Pseudomonadati</taxon>
        <taxon>Pseudomonadota</taxon>
        <taxon>Gammaproteobacteria</taxon>
        <taxon>Oceanospirillales</taxon>
        <taxon>Alcanivoracaceae</taxon>
        <taxon>Isoalcanivorax</taxon>
    </lineage>
</organism>
<dbReference type="SUPFAM" id="SSF51261">
    <property type="entry name" value="Duplicated hybrid motif"/>
    <property type="match status" value="1"/>
</dbReference>
<dbReference type="InterPro" id="IPR011055">
    <property type="entry name" value="Dup_hybrid_motif"/>
</dbReference>
<dbReference type="AlphaFoldDB" id="A0A0B4XFA5"/>
<dbReference type="InterPro" id="IPR016047">
    <property type="entry name" value="M23ase_b-sheet_dom"/>
</dbReference>
<dbReference type="HOGENOM" id="CLU_029425_4_0_6"/>
<name>A0A0B4XFA5_9GAMM</name>
<feature type="coiled-coil region" evidence="1">
    <location>
        <begin position="184"/>
        <end position="239"/>
    </location>
</feature>
<keyword evidence="2" id="KW-0732">Signal</keyword>
<dbReference type="GO" id="GO:0004222">
    <property type="term" value="F:metalloendopeptidase activity"/>
    <property type="evidence" value="ECO:0007669"/>
    <property type="project" value="TreeGrafter"/>
</dbReference>
<reference evidence="4 5" key="1">
    <citation type="journal article" date="2012" name="J. Bacteriol.">
        <title>Genome sequence of an alkane-degrading bacterium, Alcanivorax pacificus type strain W11-5, isolated from deep sea sediment.</title>
        <authorList>
            <person name="Lai Q."/>
            <person name="Shao Z."/>
        </authorList>
    </citation>
    <scope>NUCLEOTIDE SEQUENCE [LARGE SCALE GENOMIC DNA]</scope>
    <source>
        <strain evidence="4 5">W11-5</strain>
    </source>
</reference>
<dbReference type="OrthoDB" id="9784703at2"/>
<accession>A0A0B4XFA5</accession>
<keyword evidence="5" id="KW-1185">Reference proteome</keyword>
<dbReference type="CDD" id="cd12797">
    <property type="entry name" value="M23_peptidase"/>
    <property type="match status" value="1"/>
</dbReference>
<dbReference type="PANTHER" id="PTHR21666">
    <property type="entry name" value="PEPTIDASE-RELATED"/>
    <property type="match status" value="1"/>
</dbReference>
<dbReference type="Proteomes" id="UP000006764">
    <property type="component" value="Chromosome"/>
</dbReference>
<gene>
    <name evidence="4" type="ORF">S7S_01475</name>
</gene>
<proteinExistence type="predicted"/>
<keyword evidence="1" id="KW-0175">Coiled coil</keyword>
<evidence type="ECO:0000313" key="5">
    <source>
        <dbReference type="Proteomes" id="UP000006764"/>
    </source>
</evidence>
<dbReference type="InterPro" id="IPR050570">
    <property type="entry name" value="Cell_wall_metabolism_enzyme"/>
</dbReference>
<dbReference type="Pfam" id="PF01551">
    <property type="entry name" value="Peptidase_M23"/>
    <property type="match status" value="1"/>
</dbReference>
<sequence length="387" mass="43556">MIRTLLAPLLLLTLLAPAPALAEQVSPAQLRALRERIQTLQDTQRKDLRQRDSLAAELRERELAIARLDQEQATLERQARDAGQALEQLRARQQRMAAEQATQLSWLARTVRATYMNGREPTLKLLLSQEQPDQVARLMRYHEYFQRARAERLDQLEKDLADLLAVSLEVSDARDRFNRRRDAVATQQTRLESARREREQALTRLNARLNEQGQRISSLEADAERLDKLLQEMNRALADIPANPGGAPFGELAGKLPWPVQGRAKVNFGARRDGGLRWNGVLLEAATGTPVRAVHTGRVVYADWLRGYGLMLIVDHGNGFLSLYGHNQSLLRAVGDWVAQGDVLARAGNSGGAGESGLYFEIRQQGRPVNPDRWCNRRVTLPPLAER</sequence>
<dbReference type="FunFam" id="2.70.70.10:FF:000003">
    <property type="entry name" value="Murein hydrolase activator EnvC"/>
    <property type="match status" value="1"/>
</dbReference>
<dbReference type="KEGG" id="apac:S7S_01475"/>
<evidence type="ECO:0000256" key="1">
    <source>
        <dbReference type="SAM" id="Coils"/>
    </source>
</evidence>
<evidence type="ECO:0000259" key="3">
    <source>
        <dbReference type="Pfam" id="PF01551"/>
    </source>
</evidence>
<dbReference type="STRING" id="391936.S7S_01475"/>
<feature type="signal peptide" evidence="2">
    <location>
        <begin position="1"/>
        <end position="22"/>
    </location>
</feature>
<dbReference type="EMBL" id="CP004387">
    <property type="protein sequence ID" value="AJD46719.1"/>
    <property type="molecule type" value="Genomic_DNA"/>
</dbReference>
<dbReference type="PANTHER" id="PTHR21666:SF270">
    <property type="entry name" value="MUREIN HYDROLASE ACTIVATOR ENVC"/>
    <property type="match status" value="1"/>
</dbReference>